<dbReference type="InterPro" id="IPR000361">
    <property type="entry name" value="ATAP_core_dom"/>
</dbReference>
<dbReference type="Pfam" id="PF01521">
    <property type="entry name" value="Fe-S_biosyn"/>
    <property type="match status" value="1"/>
</dbReference>
<keyword evidence="3" id="KW-1185">Reference proteome</keyword>
<feature type="domain" description="Core" evidence="1">
    <location>
        <begin position="4"/>
        <end position="111"/>
    </location>
</feature>
<dbReference type="InterPro" id="IPR035903">
    <property type="entry name" value="HesB-like_dom_sf"/>
</dbReference>
<sequence>MPTIRITQAATERLKQQHLQDKILVLIADDVGGKYSLQGGACTIGAVFTLVVLDKQDPDYPIQLANEAGVQLYSAEYDLYFLAPGLVLDVRNFQFAIRDDAQQFETPVQVVNGADMMATHNRGLTDSSKSC</sequence>
<dbReference type="Proteomes" id="UP000051442">
    <property type="component" value="Unassembled WGS sequence"/>
</dbReference>
<protein>
    <recommendedName>
        <fullName evidence="1">Core domain-containing protein</fullName>
    </recommendedName>
</protein>
<organism evidence="2 3">
    <name type="scientific">Secundilactobacillus similis DSM 23365 = JCM 2765</name>
    <dbReference type="NCBI Taxonomy" id="1423804"/>
    <lineage>
        <taxon>Bacteria</taxon>
        <taxon>Bacillati</taxon>
        <taxon>Bacillota</taxon>
        <taxon>Bacilli</taxon>
        <taxon>Lactobacillales</taxon>
        <taxon>Lactobacillaceae</taxon>
        <taxon>Secundilactobacillus</taxon>
    </lineage>
</organism>
<evidence type="ECO:0000313" key="3">
    <source>
        <dbReference type="Proteomes" id="UP000051442"/>
    </source>
</evidence>
<evidence type="ECO:0000259" key="1">
    <source>
        <dbReference type="Pfam" id="PF01521"/>
    </source>
</evidence>
<comment type="caution">
    <text evidence="2">The sequence shown here is derived from an EMBL/GenBank/DDBJ whole genome shotgun (WGS) entry which is preliminary data.</text>
</comment>
<dbReference type="SUPFAM" id="SSF89360">
    <property type="entry name" value="HesB-like domain"/>
    <property type="match status" value="1"/>
</dbReference>
<name>A0A0R2FEF4_9LACO</name>
<dbReference type="STRING" id="1423804.FD14_GL000987"/>
<dbReference type="EMBL" id="AYZM01000016">
    <property type="protein sequence ID" value="KRN26590.1"/>
    <property type="molecule type" value="Genomic_DNA"/>
</dbReference>
<dbReference type="AlphaFoldDB" id="A0A0R2FEF4"/>
<dbReference type="OrthoDB" id="2187371at2"/>
<evidence type="ECO:0000313" key="2">
    <source>
        <dbReference type="EMBL" id="KRN26590.1"/>
    </source>
</evidence>
<dbReference type="Gene3D" id="2.60.300.12">
    <property type="entry name" value="HesB-like domain"/>
    <property type="match status" value="1"/>
</dbReference>
<dbReference type="RefSeq" id="WP_054737447.1">
    <property type="nucleotide sequence ID" value="NZ_AYZM01000016.1"/>
</dbReference>
<proteinExistence type="predicted"/>
<accession>A0A0R2FEF4</accession>
<reference evidence="2 3" key="1">
    <citation type="journal article" date="2015" name="Genome Announc.">
        <title>Expanding the biotechnology potential of lactobacilli through comparative genomics of 213 strains and associated genera.</title>
        <authorList>
            <person name="Sun Z."/>
            <person name="Harris H.M."/>
            <person name="McCann A."/>
            <person name="Guo C."/>
            <person name="Argimon S."/>
            <person name="Zhang W."/>
            <person name="Yang X."/>
            <person name="Jeffery I.B."/>
            <person name="Cooney J.C."/>
            <person name="Kagawa T.F."/>
            <person name="Liu W."/>
            <person name="Song Y."/>
            <person name="Salvetti E."/>
            <person name="Wrobel A."/>
            <person name="Rasinkangas P."/>
            <person name="Parkhill J."/>
            <person name="Rea M.C."/>
            <person name="O'Sullivan O."/>
            <person name="Ritari J."/>
            <person name="Douillard F.P."/>
            <person name="Paul Ross R."/>
            <person name="Yang R."/>
            <person name="Briner A.E."/>
            <person name="Felis G.E."/>
            <person name="de Vos W.M."/>
            <person name="Barrangou R."/>
            <person name="Klaenhammer T.R."/>
            <person name="Caufield P.W."/>
            <person name="Cui Y."/>
            <person name="Zhang H."/>
            <person name="O'Toole P.W."/>
        </authorList>
    </citation>
    <scope>NUCLEOTIDE SEQUENCE [LARGE SCALE GENOMIC DNA]</scope>
    <source>
        <strain evidence="2 3">DSM 23365</strain>
    </source>
</reference>
<dbReference type="PATRIC" id="fig|1423804.4.peg.1061"/>
<gene>
    <name evidence="2" type="ORF">FD14_GL000987</name>
</gene>